<dbReference type="Pfam" id="PF00710">
    <property type="entry name" value="Asparaginase"/>
    <property type="match status" value="1"/>
</dbReference>
<dbReference type="InterPro" id="IPR006034">
    <property type="entry name" value="Asparaginase/glutaminase-like"/>
</dbReference>
<dbReference type="GO" id="GO:0004067">
    <property type="term" value="F:asparaginase activity"/>
    <property type="evidence" value="ECO:0007669"/>
    <property type="project" value="UniProtKB-UniRule"/>
</dbReference>
<dbReference type="PIRSF" id="PIRSF001220">
    <property type="entry name" value="L-ASNase_gatD"/>
    <property type="match status" value="1"/>
</dbReference>
<gene>
    <name evidence="3" type="ORF">DC28_01960</name>
</gene>
<evidence type="ECO:0000313" key="4">
    <source>
        <dbReference type="Proteomes" id="UP000029692"/>
    </source>
</evidence>
<keyword evidence="4" id="KW-1185">Reference proteome</keyword>
<comment type="caution">
    <text evidence="3">The sequence shown here is derived from an EMBL/GenBank/DDBJ whole genome shotgun (WGS) entry which is preliminary data.</text>
</comment>
<dbReference type="Proteomes" id="UP000029692">
    <property type="component" value="Unassembled WGS sequence"/>
</dbReference>
<dbReference type="SUPFAM" id="SSF53774">
    <property type="entry name" value="Glutaminase/Asparaginase"/>
    <property type="match status" value="1"/>
</dbReference>
<dbReference type="PROSITE" id="PS51732">
    <property type="entry name" value="ASN_GLN_ASE_3"/>
    <property type="match status" value="1"/>
</dbReference>
<feature type="domain" description="L-asparaginase N-terminal" evidence="2">
    <location>
        <begin position="11"/>
        <end position="162"/>
    </location>
</feature>
<evidence type="ECO:0000313" key="3">
    <source>
        <dbReference type="EMBL" id="KGE73962.1"/>
    </source>
</evidence>
<dbReference type="InterPro" id="IPR037152">
    <property type="entry name" value="L-asparaginase_N_sf"/>
</dbReference>
<dbReference type="EMBL" id="JNUP01000001">
    <property type="protein sequence ID" value="KGE73962.1"/>
    <property type="molecule type" value="Genomic_DNA"/>
</dbReference>
<dbReference type="PRINTS" id="PR00139">
    <property type="entry name" value="ASNGLNASE"/>
</dbReference>
<dbReference type="PANTHER" id="PTHR11707:SF28">
    <property type="entry name" value="60 KDA LYSOPHOSPHOLIPASE"/>
    <property type="match status" value="1"/>
</dbReference>
<dbReference type="InterPro" id="IPR036152">
    <property type="entry name" value="Asp/glu_Ase-like_sf"/>
</dbReference>
<evidence type="ECO:0000259" key="2">
    <source>
        <dbReference type="Pfam" id="PF00710"/>
    </source>
</evidence>
<dbReference type="AlphaFoldDB" id="A0A098R5E1"/>
<sequence length="169" mass="19050">MELKQKQQKTIRIIITGGTFDKQYDELRGELTLRKTHLPEILKQVRCTIPITLEINQLKDSLEMVEEDRRKIIDACVSSEEDWIIITHGTDTMDVTARTLLSTFRGKEKTIVLTGAMIPYSVSGSDAIFNLGCSISAVQLLPHGVYVCMNGKLFPAETVRKNVHLGIFE</sequence>
<evidence type="ECO:0000256" key="1">
    <source>
        <dbReference type="PIRSR" id="PIRSR001220-1"/>
    </source>
</evidence>
<dbReference type="eggNOG" id="COG0252">
    <property type="taxonomic scope" value="Bacteria"/>
</dbReference>
<dbReference type="OrthoDB" id="9788068at2"/>
<reference evidence="3 4" key="1">
    <citation type="submission" date="2014-05" db="EMBL/GenBank/DDBJ databases">
        <title>De novo Genome Sequence of Spirocheata sp.</title>
        <authorList>
            <person name="Shivani Y."/>
            <person name="Subhash Y."/>
            <person name="Tushar L."/>
            <person name="Sasikala C."/>
            <person name="Ramana C.V."/>
        </authorList>
    </citation>
    <scope>NUCLEOTIDE SEQUENCE [LARGE SCALE GENOMIC DNA]</scope>
    <source>
        <strain evidence="3 4">JC230</strain>
    </source>
</reference>
<name>A0A098R5E1_9SPIO</name>
<dbReference type="InterPro" id="IPR027474">
    <property type="entry name" value="L-asparaginase_N"/>
</dbReference>
<protein>
    <submittedName>
        <fullName evidence="3">Asparaginase</fullName>
    </submittedName>
</protein>
<proteinExistence type="predicted"/>
<dbReference type="STRING" id="1480694.DC28_01960"/>
<dbReference type="PANTHER" id="PTHR11707">
    <property type="entry name" value="L-ASPARAGINASE"/>
    <property type="match status" value="1"/>
</dbReference>
<feature type="active site" description="O-isoaspartyl threonine intermediate" evidence="1">
    <location>
        <position position="19"/>
    </location>
</feature>
<accession>A0A098R5E1</accession>
<dbReference type="RefSeq" id="WP_037544469.1">
    <property type="nucleotide sequence ID" value="NZ_JNUP01000001.1"/>
</dbReference>
<dbReference type="Gene3D" id="3.40.50.1170">
    <property type="entry name" value="L-asparaginase, N-terminal domain"/>
    <property type="match status" value="1"/>
</dbReference>
<dbReference type="PIRSF" id="PIRSF500176">
    <property type="entry name" value="L_ASNase"/>
    <property type="match status" value="1"/>
</dbReference>
<organism evidence="3 4">
    <name type="scientific">Spirochaeta lutea</name>
    <dbReference type="NCBI Taxonomy" id="1480694"/>
    <lineage>
        <taxon>Bacteria</taxon>
        <taxon>Pseudomonadati</taxon>
        <taxon>Spirochaetota</taxon>
        <taxon>Spirochaetia</taxon>
        <taxon>Spirochaetales</taxon>
        <taxon>Spirochaetaceae</taxon>
        <taxon>Spirochaeta</taxon>
    </lineage>
</organism>